<evidence type="ECO:0000256" key="8">
    <source>
        <dbReference type="SAM" id="Phobius"/>
    </source>
</evidence>
<evidence type="ECO:0000256" key="2">
    <source>
        <dbReference type="ARBA" id="ARBA00010992"/>
    </source>
</evidence>
<dbReference type="Pfam" id="PF00083">
    <property type="entry name" value="Sugar_tr"/>
    <property type="match status" value="1"/>
</dbReference>
<evidence type="ECO:0000313" key="11">
    <source>
        <dbReference type="RefSeq" id="XP_016728453.1"/>
    </source>
</evidence>
<dbReference type="Proteomes" id="UP000818029">
    <property type="component" value="Chromosome D11"/>
</dbReference>
<dbReference type="InterPro" id="IPR005829">
    <property type="entry name" value="Sugar_transporter_CS"/>
</dbReference>
<feature type="transmembrane region" description="Helical" evidence="8">
    <location>
        <begin position="75"/>
        <end position="97"/>
    </location>
</feature>
<proteinExistence type="inferred from homology"/>
<dbReference type="Gene3D" id="1.20.1250.20">
    <property type="entry name" value="MFS general substrate transporter like domains"/>
    <property type="match status" value="1"/>
</dbReference>
<evidence type="ECO:0000256" key="6">
    <source>
        <dbReference type="ARBA" id="ARBA00022989"/>
    </source>
</evidence>
<comment type="similarity">
    <text evidence="2">Belongs to the major facilitator superfamily. Sugar transporter (TC 2.A.1.1) family.</text>
</comment>
<evidence type="ECO:0000259" key="9">
    <source>
        <dbReference type="PROSITE" id="PS50850"/>
    </source>
</evidence>
<dbReference type="InterPro" id="IPR036259">
    <property type="entry name" value="MFS_trans_sf"/>
</dbReference>
<dbReference type="PANTHER" id="PTHR48021:SF56">
    <property type="entry name" value="SUGAR TRANSPORTER ERD6-LIKE 14"/>
    <property type="match status" value="1"/>
</dbReference>
<keyword evidence="10" id="KW-1185">Reference proteome</keyword>
<evidence type="ECO:0000313" key="10">
    <source>
        <dbReference type="Proteomes" id="UP000818029"/>
    </source>
</evidence>
<keyword evidence="6 8" id="KW-1133">Transmembrane helix</keyword>
<dbReference type="GeneID" id="107939620"/>
<feature type="transmembrane region" description="Helical" evidence="8">
    <location>
        <begin position="46"/>
        <end position="68"/>
    </location>
</feature>
<evidence type="ECO:0000256" key="4">
    <source>
        <dbReference type="ARBA" id="ARBA00022597"/>
    </source>
</evidence>
<dbReference type="SUPFAM" id="SSF103473">
    <property type="entry name" value="MFS general substrate transporter"/>
    <property type="match status" value="1"/>
</dbReference>
<dbReference type="PaxDb" id="3635-A0A1U8MSD6"/>
<keyword evidence="5 8" id="KW-0812">Transmembrane</keyword>
<feature type="transmembrane region" description="Helical" evidence="8">
    <location>
        <begin position="12"/>
        <end position="34"/>
    </location>
</feature>
<keyword evidence="7 8" id="KW-0472">Membrane</keyword>
<dbReference type="AlphaFoldDB" id="A0A1U8MSD6"/>
<dbReference type="InterPro" id="IPR050549">
    <property type="entry name" value="MFS_Trehalose_Transporter"/>
</dbReference>
<dbReference type="RefSeq" id="XP_016728453.1">
    <property type="nucleotide sequence ID" value="XM_016872964.1"/>
</dbReference>
<evidence type="ECO:0000256" key="7">
    <source>
        <dbReference type="ARBA" id="ARBA00023136"/>
    </source>
</evidence>
<evidence type="ECO:0000256" key="3">
    <source>
        <dbReference type="ARBA" id="ARBA00022448"/>
    </source>
</evidence>
<sequence length="214" mass="23057">MLEIFQKKYVRQLLTVAGMIILMNLGGVNAFAFYSGVIFVSAGLSSMVGLITLAATQTIVGIAGILLIDKLGRRPLLLVSTAVLCFSSFLTGLSFFLKEFNLWDQGSPVLAFIGLLMYTGSTIVGAGIPSLLLSELFPINVKGSAGSICNFMGSFTGWVVAYYFNFLREWSSTGTFFIFSAFCCANFILSATMVPETKGRTLEEIQASVSHSSV</sequence>
<keyword evidence="3" id="KW-0813">Transport</keyword>
<comment type="subcellular location">
    <subcellularLocation>
        <location evidence="1">Membrane</location>
        <topology evidence="1">Multi-pass membrane protein</topology>
    </subcellularLocation>
</comment>
<dbReference type="InterPro" id="IPR020846">
    <property type="entry name" value="MFS_dom"/>
</dbReference>
<dbReference type="PROSITE" id="PS50850">
    <property type="entry name" value="MFS"/>
    <property type="match status" value="1"/>
</dbReference>
<feature type="transmembrane region" description="Helical" evidence="8">
    <location>
        <begin position="109"/>
        <end position="133"/>
    </location>
</feature>
<dbReference type="OrthoDB" id="1711500at2759"/>
<dbReference type="GO" id="GO:0055085">
    <property type="term" value="P:transmembrane transport"/>
    <property type="evidence" value="ECO:0000318"/>
    <property type="project" value="GO_Central"/>
</dbReference>
<dbReference type="KEGG" id="ghi:107939620"/>
<dbReference type="GO" id="GO:0022857">
    <property type="term" value="F:transmembrane transporter activity"/>
    <property type="evidence" value="ECO:0000318"/>
    <property type="project" value="GO_Central"/>
</dbReference>
<reference evidence="10" key="1">
    <citation type="journal article" date="2020" name="Nat. Genet.">
        <title>Genomic diversifications of five Gossypium allopolyploid species and their impact on cotton improvement.</title>
        <authorList>
            <person name="Chen Z.J."/>
            <person name="Sreedasyam A."/>
            <person name="Ando A."/>
            <person name="Song Q."/>
            <person name="De Santiago L.M."/>
            <person name="Hulse-Kemp A.M."/>
            <person name="Ding M."/>
            <person name="Ye W."/>
            <person name="Kirkbride R.C."/>
            <person name="Jenkins J."/>
            <person name="Plott C."/>
            <person name="Lovell J."/>
            <person name="Lin Y.M."/>
            <person name="Vaughn R."/>
            <person name="Liu B."/>
            <person name="Simpson S."/>
            <person name="Scheffler B.E."/>
            <person name="Wen L."/>
            <person name="Saski C.A."/>
            <person name="Grover C.E."/>
            <person name="Hu G."/>
            <person name="Conover J.L."/>
            <person name="Carlson J.W."/>
            <person name="Shu S."/>
            <person name="Boston L.B."/>
            <person name="Williams M."/>
            <person name="Peterson D.G."/>
            <person name="McGee K."/>
            <person name="Jones D.C."/>
            <person name="Wendel J.F."/>
            <person name="Stelly D.M."/>
            <person name="Grimwood J."/>
            <person name="Schmutz J."/>
        </authorList>
    </citation>
    <scope>NUCLEOTIDE SEQUENCE [LARGE SCALE GENOMIC DNA]</scope>
    <source>
        <strain evidence="10">cv. TM-1</strain>
    </source>
</reference>
<evidence type="ECO:0000256" key="5">
    <source>
        <dbReference type="ARBA" id="ARBA00022692"/>
    </source>
</evidence>
<name>A0A1U8MSD6_GOSHI</name>
<reference evidence="11" key="2">
    <citation type="submission" date="2025-08" db="UniProtKB">
        <authorList>
            <consortium name="RefSeq"/>
        </authorList>
    </citation>
    <scope>IDENTIFICATION</scope>
</reference>
<protein>
    <submittedName>
        <fullName evidence="11">Sugar transporter ERD6-like 5</fullName>
    </submittedName>
</protein>
<organism evidence="10 11">
    <name type="scientific">Gossypium hirsutum</name>
    <name type="common">Upland cotton</name>
    <name type="synonym">Gossypium mexicanum</name>
    <dbReference type="NCBI Taxonomy" id="3635"/>
    <lineage>
        <taxon>Eukaryota</taxon>
        <taxon>Viridiplantae</taxon>
        <taxon>Streptophyta</taxon>
        <taxon>Embryophyta</taxon>
        <taxon>Tracheophyta</taxon>
        <taxon>Spermatophyta</taxon>
        <taxon>Magnoliopsida</taxon>
        <taxon>eudicotyledons</taxon>
        <taxon>Gunneridae</taxon>
        <taxon>Pentapetalae</taxon>
        <taxon>rosids</taxon>
        <taxon>malvids</taxon>
        <taxon>Malvales</taxon>
        <taxon>Malvaceae</taxon>
        <taxon>Malvoideae</taxon>
        <taxon>Gossypium</taxon>
    </lineage>
</organism>
<dbReference type="STRING" id="3635.A0A1U8MSD6"/>
<feature type="transmembrane region" description="Helical" evidence="8">
    <location>
        <begin position="145"/>
        <end position="164"/>
    </location>
</feature>
<keyword evidence="4" id="KW-0762">Sugar transport</keyword>
<evidence type="ECO:0000256" key="1">
    <source>
        <dbReference type="ARBA" id="ARBA00004141"/>
    </source>
</evidence>
<accession>A0A1U8MSD6</accession>
<dbReference type="PANTHER" id="PTHR48021">
    <property type="match status" value="1"/>
</dbReference>
<dbReference type="PROSITE" id="PS00216">
    <property type="entry name" value="SUGAR_TRANSPORT_1"/>
    <property type="match status" value="1"/>
</dbReference>
<feature type="domain" description="Major facilitator superfamily (MFS) profile" evidence="9">
    <location>
        <begin position="1"/>
        <end position="198"/>
    </location>
</feature>
<dbReference type="InterPro" id="IPR005828">
    <property type="entry name" value="MFS_sugar_transport-like"/>
</dbReference>
<dbReference type="GO" id="GO:0016020">
    <property type="term" value="C:membrane"/>
    <property type="evidence" value="ECO:0000318"/>
    <property type="project" value="GO_Central"/>
</dbReference>
<gene>
    <name evidence="11" type="primary">LOC107939620</name>
</gene>
<feature type="transmembrane region" description="Helical" evidence="8">
    <location>
        <begin position="176"/>
        <end position="194"/>
    </location>
</feature>